<dbReference type="Pfam" id="PF08208">
    <property type="entry name" value="RNA_polI_A34"/>
    <property type="match status" value="1"/>
</dbReference>
<proteinExistence type="predicted"/>
<evidence type="ECO:0000256" key="1">
    <source>
        <dbReference type="SAM" id="MobiDB-lite"/>
    </source>
</evidence>
<reference evidence="3" key="1">
    <citation type="submission" date="2019-04" db="EMBL/GenBank/DDBJ databases">
        <title>Friends and foes A comparative genomics studyof 23 Aspergillus species from section Flavi.</title>
        <authorList>
            <consortium name="DOE Joint Genome Institute"/>
            <person name="Kjaerbolling I."/>
            <person name="Vesth T."/>
            <person name="Frisvad J.C."/>
            <person name="Nybo J.L."/>
            <person name="Theobald S."/>
            <person name="Kildgaard S."/>
            <person name="Isbrandt T."/>
            <person name="Kuo A."/>
            <person name="Sato A."/>
            <person name="Lyhne E.K."/>
            <person name="Kogle M.E."/>
            <person name="Wiebenga A."/>
            <person name="Kun R.S."/>
            <person name="Lubbers R.J."/>
            <person name="Makela M.R."/>
            <person name="Barry K."/>
            <person name="Chovatia M."/>
            <person name="Clum A."/>
            <person name="Daum C."/>
            <person name="Haridas S."/>
            <person name="He G."/>
            <person name="LaButti K."/>
            <person name="Lipzen A."/>
            <person name="Mondo S."/>
            <person name="Riley R."/>
            <person name="Salamov A."/>
            <person name="Simmons B.A."/>
            <person name="Magnuson J.K."/>
            <person name="Henrissat B."/>
            <person name="Mortensen U.H."/>
            <person name="Larsen T.O."/>
            <person name="Devries R.P."/>
            <person name="Grigoriev I.V."/>
            <person name="Machida M."/>
            <person name="Baker S.E."/>
            <person name="Andersen M.R."/>
        </authorList>
    </citation>
    <scope>NUCLEOTIDE SEQUENCE [LARGE SCALE GENOMIC DNA]</scope>
    <source>
        <strain evidence="3">CBS 553.77</strain>
    </source>
</reference>
<feature type="region of interest" description="Disordered" evidence="1">
    <location>
        <begin position="1"/>
        <end position="66"/>
    </location>
</feature>
<gene>
    <name evidence="2" type="ORF">BDV28DRAFT_126877</name>
</gene>
<dbReference type="PANTHER" id="PTHR28155">
    <property type="entry name" value="ACR243WP"/>
    <property type="match status" value="1"/>
</dbReference>
<sequence>MAPKSKEIVSSSESSRSTSPEPSKQAELSSSESDNNSNESDSDNDSVASETQHKSKKNVSFQTAQPYRAPSGFKAVKTQSAPSSSINSLLTDLRGKQVYHITAPSFLPLSKVKEISLANVMKGEPVMKHEGVQYGIPAESITQGDLGGKSLLLYDSKSQTYYTTPNNDIRSYHVQELINLPERPEDNDRVLEAAKEQVKPPRKQPKNLKMRFRPVGSEYGPPETIGSSSEESEGEQPTFKMPKGSHTEKEDKKRKHHQTDGESVQPGAEPRKKSKKHQEDGGDGKTEKTKKSSKNKVEKKRKKSEKAA</sequence>
<dbReference type="AlphaFoldDB" id="A0A5N6ZG21"/>
<dbReference type="InterPro" id="IPR053263">
    <property type="entry name" value="Euk_RPA34_RNAP_subunit"/>
</dbReference>
<feature type="region of interest" description="Disordered" evidence="1">
    <location>
        <begin position="195"/>
        <end position="308"/>
    </location>
</feature>
<feature type="compositionally biased region" description="Basic residues" evidence="1">
    <location>
        <begin position="291"/>
        <end position="308"/>
    </location>
</feature>
<protein>
    <submittedName>
        <fullName evidence="2">DNA-directed RNA polymerase I subunit RPA34.5-domain-containing protein</fullName>
    </submittedName>
</protein>
<feature type="compositionally biased region" description="Low complexity" evidence="1">
    <location>
        <begin position="8"/>
        <end position="39"/>
    </location>
</feature>
<dbReference type="EMBL" id="ML739037">
    <property type="protein sequence ID" value="KAE8356572.1"/>
    <property type="molecule type" value="Genomic_DNA"/>
</dbReference>
<dbReference type="GO" id="GO:0006360">
    <property type="term" value="P:transcription by RNA polymerase I"/>
    <property type="evidence" value="ECO:0007669"/>
    <property type="project" value="InterPro"/>
</dbReference>
<dbReference type="GO" id="GO:0000428">
    <property type="term" value="C:DNA-directed RNA polymerase complex"/>
    <property type="evidence" value="ECO:0007669"/>
    <property type="project" value="UniProtKB-KW"/>
</dbReference>
<dbReference type="Proteomes" id="UP000327118">
    <property type="component" value="Unassembled WGS sequence"/>
</dbReference>
<organism evidence="2 3">
    <name type="scientific">Aspergillus coremiiformis</name>
    <dbReference type="NCBI Taxonomy" id="138285"/>
    <lineage>
        <taxon>Eukaryota</taxon>
        <taxon>Fungi</taxon>
        <taxon>Dikarya</taxon>
        <taxon>Ascomycota</taxon>
        <taxon>Pezizomycotina</taxon>
        <taxon>Eurotiomycetes</taxon>
        <taxon>Eurotiomycetidae</taxon>
        <taxon>Eurotiales</taxon>
        <taxon>Aspergillaceae</taxon>
        <taxon>Aspergillus</taxon>
        <taxon>Aspergillus subgen. Circumdati</taxon>
    </lineage>
</organism>
<dbReference type="PANTHER" id="PTHR28155:SF1">
    <property type="entry name" value="DNA-DIRECTED RNA POLYMERASE I SUBUNIT RPA34.5-DOMAIN-CONTAINING PROTEIN"/>
    <property type="match status" value="1"/>
</dbReference>
<feature type="compositionally biased region" description="Basic and acidic residues" evidence="1">
    <location>
        <begin position="277"/>
        <end position="290"/>
    </location>
</feature>
<name>A0A5N6ZG21_9EURO</name>
<feature type="compositionally biased region" description="Basic residues" evidence="1">
    <location>
        <begin position="200"/>
        <end position="212"/>
    </location>
</feature>
<keyword evidence="2" id="KW-0804">Transcription</keyword>
<keyword evidence="3" id="KW-1185">Reference proteome</keyword>
<dbReference type="OrthoDB" id="76224at2759"/>
<dbReference type="InterPro" id="IPR013240">
    <property type="entry name" value="DNA-dir_RNA_pol1_su_RPA34"/>
</dbReference>
<accession>A0A5N6ZG21</accession>
<evidence type="ECO:0000313" key="2">
    <source>
        <dbReference type="EMBL" id="KAE8356572.1"/>
    </source>
</evidence>
<evidence type="ECO:0000313" key="3">
    <source>
        <dbReference type="Proteomes" id="UP000327118"/>
    </source>
</evidence>
<keyword evidence="2" id="KW-0240">DNA-directed RNA polymerase</keyword>